<accession>A0A1V4JI97</accession>
<organism evidence="2 3">
    <name type="scientific">Patagioenas fasciata monilis</name>
    <dbReference type="NCBI Taxonomy" id="372326"/>
    <lineage>
        <taxon>Eukaryota</taxon>
        <taxon>Metazoa</taxon>
        <taxon>Chordata</taxon>
        <taxon>Craniata</taxon>
        <taxon>Vertebrata</taxon>
        <taxon>Euteleostomi</taxon>
        <taxon>Archelosauria</taxon>
        <taxon>Archosauria</taxon>
        <taxon>Dinosauria</taxon>
        <taxon>Saurischia</taxon>
        <taxon>Theropoda</taxon>
        <taxon>Coelurosauria</taxon>
        <taxon>Aves</taxon>
        <taxon>Neognathae</taxon>
        <taxon>Neoaves</taxon>
        <taxon>Columbimorphae</taxon>
        <taxon>Columbiformes</taxon>
        <taxon>Columbidae</taxon>
        <taxon>Patagioenas</taxon>
    </lineage>
</organism>
<protein>
    <submittedName>
        <fullName evidence="2">Uncharacterized protein</fullName>
    </submittedName>
</protein>
<evidence type="ECO:0000313" key="3">
    <source>
        <dbReference type="Proteomes" id="UP000190648"/>
    </source>
</evidence>
<keyword evidence="3" id="KW-1185">Reference proteome</keyword>
<reference evidence="2 3" key="1">
    <citation type="submission" date="2016-02" db="EMBL/GenBank/DDBJ databases">
        <title>Band-tailed pigeon sequencing and assembly.</title>
        <authorList>
            <person name="Soares A.E."/>
            <person name="Novak B.J."/>
            <person name="Rice E.S."/>
            <person name="O'Connell B."/>
            <person name="Chang D."/>
            <person name="Weber S."/>
            <person name="Shapiro B."/>
        </authorList>
    </citation>
    <scope>NUCLEOTIDE SEQUENCE [LARGE SCALE GENOMIC DNA]</scope>
    <source>
        <strain evidence="2">BTP2013</strain>
        <tissue evidence="2">Blood</tissue>
    </source>
</reference>
<name>A0A1V4JI97_PATFA</name>
<evidence type="ECO:0000313" key="2">
    <source>
        <dbReference type="EMBL" id="OPJ71906.1"/>
    </source>
</evidence>
<feature type="compositionally biased region" description="Polar residues" evidence="1">
    <location>
        <begin position="59"/>
        <end position="70"/>
    </location>
</feature>
<sequence>MVTGPAPKAARSMRAVWLSAGRKFDTAGFISISQHGRSLGGDLGTSWPMGPHHGPVHQPWTQVLSPRNNRSPLLRITESQNFLRL</sequence>
<dbReference type="Proteomes" id="UP000190648">
    <property type="component" value="Unassembled WGS sequence"/>
</dbReference>
<feature type="region of interest" description="Disordered" evidence="1">
    <location>
        <begin position="40"/>
        <end position="70"/>
    </location>
</feature>
<comment type="caution">
    <text evidence="2">The sequence shown here is derived from an EMBL/GenBank/DDBJ whole genome shotgun (WGS) entry which is preliminary data.</text>
</comment>
<evidence type="ECO:0000256" key="1">
    <source>
        <dbReference type="SAM" id="MobiDB-lite"/>
    </source>
</evidence>
<dbReference type="AlphaFoldDB" id="A0A1V4JI97"/>
<dbReference type="EMBL" id="LSYS01007319">
    <property type="protein sequence ID" value="OPJ71906.1"/>
    <property type="molecule type" value="Genomic_DNA"/>
</dbReference>
<proteinExistence type="predicted"/>
<gene>
    <name evidence="2" type="ORF">AV530_008793</name>
</gene>